<reference evidence="2 3" key="1">
    <citation type="journal article" date="2018" name="J. Invertebr. Pathol.">
        <title>New genotyping method for the causative agent of crayfish plague (Aphanomyces astaci) based on whole genome data.</title>
        <authorList>
            <person name="Minardi D."/>
            <person name="Studholme D.J."/>
            <person name="van der Giezen M."/>
            <person name="Pretto T."/>
            <person name="Oidtmann B."/>
        </authorList>
    </citation>
    <scope>NUCLEOTIDE SEQUENCE [LARGE SCALE GENOMIC DNA]</scope>
    <source>
        <strain evidence="2 3">KB13</strain>
    </source>
</reference>
<dbReference type="InterPro" id="IPR036875">
    <property type="entry name" value="Znf_CCHC_sf"/>
</dbReference>
<sequence>MTSLTTSNNGQFSSIQDVVAMISTDNPAGNNPPVHQDSENEENTTCYTYGKMGHLSWGCPLNASKQSSMPAHVVAALQSWYMSDKKQSTEGSPNSDKQ</sequence>
<dbReference type="AlphaFoldDB" id="A0A9X8EBV8"/>
<dbReference type="GO" id="GO:0003676">
    <property type="term" value="F:nucleic acid binding"/>
    <property type="evidence" value="ECO:0007669"/>
    <property type="project" value="InterPro"/>
</dbReference>
<evidence type="ECO:0000313" key="2">
    <source>
        <dbReference type="EMBL" id="RLO12920.1"/>
    </source>
</evidence>
<feature type="compositionally biased region" description="Polar residues" evidence="1">
    <location>
        <begin position="1"/>
        <end position="16"/>
    </location>
</feature>
<evidence type="ECO:0000313" key="3">
    <source>
        <dbReference type="Proteomes" id="UP000275652"/>
    </source>
</evidence>
<proteinExistence type="predicted"/>
<dbReference type="EMBL" id="QUTI01010716">
    <property type="protein sequence ID" value="RLO12920.1"/>
    <property type="molecule type" value="Genomic_DNA"/>
</dbReference>
<accession>A0A9X8EBV8</accession>
<dbReference type="Proteomes" id="UP000275652">
    <property type="component" value="Unassembled WGS sequence"/>
</dbReference>
<protein>
    <recommendedName>
        <fullName evidence="4">CCHC-type domain-containing protein</fullName>
    </recommendedName>
</protein>
<evidence type="ECO:0008006" key="4">
    <source>
        <dbReference type="Google" id="ProtNLM"/>
    </source>
</evidence>
<dbReference type="GO" id="GO:0008270">
    <property type="term" value="F:zinc ion binding"/>
    <property type="evidence" value="ECO:0007669"/>
    <property type="project" value="InterPro"/>
</dbReference>
<organism evidence="2 3">
    <name type="scientific">Aphanomyces astaci</name>
    <name type="common">Crayfish plague agent</name>
    <dbReference type="NCBI Taxonomy" id="112090"/>
    <lineage>
        <taxon>Eukaryota</taxon>
        <taxon>Sar</taxon>
        <taxon>Stramenopiles</taxon>
        <taxon>Oomycota</taxon>
        <taxon>Saprolegniomycetes</taxon>
        <taxon>Saprolegniales</taxon>
        <taxon>Verrucalvaceae</taxon>
        <taxon>Aphanomyces</taxon>
    </lineage>
</organism>
<name>A0A9X8EBV8_APHAT</name>
<gene>
    <name evidence="2" type="ORF">DYB28_002757</name>
</gene>
<dbReference type="SUPFAM" id="SSF57756">
    <property type="entry name" value="Retrovirus zinc finger-like domains"/>
    <property type="match status" value="1"/>
</dbReference>
<feature type="region of interest" description="Disordered" evidence="1">
    <location>
        <begin position="1"/>
        <end position="42"/>
    </location>
</feature>
<comment type="caution">
    <text evidence="2">The sequence shown here is derived from an EMBL/GenBank/DDBJ whole genome shotgun (WGS) entry which is preliminary data.</text>
</comment>
<evidence type="ECO:0000256" key="1">
    <source>
        <dbReference type="SAM" id="MobiDB-lite"/>
    </source>
</evidence>